<name>A0A0F9H8V4_9ZZZZ</name>
<dbReference type="EMBL" id="LAZR01017682">
    <property type="protein sequence ID" value="KKL99421.1"/>
    <property type="molecule type" value="Genomic_DNA"/>
</dbReference>
<dbReference type="InterPro" id="IPR029044">
    <property type="entry name" value="Nucleotide-diphossugar_trans"/>
</dbReference>
<reference evidence="1" key="1">
    <citation type="journal article" date="2015" name="Nature">
        <title>Complex archaea that bridge the gap between prokaryotes and eukaryotes.</title>
        <authorList>
            <person name="Spang A."/>
            <person name="Saw J.H."/>
            <person name="Jorgensen S.L."/>
            <person name="Zaremba-Niedzwiedzka K."/>
            <person name="Martijn J."/>
            <person name="Lind A.E."/>
            <person name="van Eijk R."/>
            <person name="Schleper C."/>
            <person name="Guy L."/>
            <person name="Ettema T.J."/>
        </authorList>
    </citation>
    <scope>NUCLEOTIDE SEQUENCE</scope>
</reference>
<dbReference type="SUPFAM" id="SSF53448">
    <property type="entry name" value="Nucleotide-diphospho-sugar transferases"/>
    <property type="match status" value="1"/>
</dbReference>
<comment type="caution">
    <text evidence="1">The sequence shown here is derived from an EMBL/GenBank/DDBJ whole genome shotgun (WGS) entry which is preliminary data.</text>
</comment>
<sequence>MTLQTVVLVLRTGGEFLPEHVRTLVAGIEHWWRPKDEVPRIAVLTNAPEDQYGLLGHMGVKLIPLAYGYPGWWSKMELFCPANNNLGDILYFDLDTVVVGDLEDIASVRTLTLLQDFYRPTQLQSALMYLPLEDRPAVWESWKRGPKVWMRKFRGDQDFLEPGWGDRAERWQALLPGQVVSYKVHVKKKGKVPEDARVVCFHGRPRPWHLEGGLPQ</sequence>
<evidence type="ECO:0000313" key="1">
    <source>
        <dbReference type="EMBL" id="KKL99421.1"/>
    </source>
</evidence>
<protein>
    <recommendedName>
        <fullName evidence="2">Nucleotide-diphospho-sugar transferase domain-containing protein</fullName>
    </recommendedName>
</protein>
<dbReference type="AlphaFoldDB" id="A0A0F9H8V4"/>
<proteinExistence type="predicted"/>
<evidence type="ECO:0008006" key="2">
    <source>
        <dbReference type="Google" id="ProtNLM"/>
    </source>
</evidence>
<dbReference type="Gene3D" id="3.90.550.10">
    <property type="entry name" value="Spore Coat Polysaccharide Biosynthesis Protein SpsA, Chain A"/>
    <property type="match status" value="1"/>
</dbReference>
<gene>
    <name evidence="1" type="ORF">LCGC14_1814630</name>
</gene>
<accession>A0A0F9H8V4</accession>
<organism evidence="1">
    <name type="scientific">marine sediment metagenome</name>
    <dbReference type="NCBI Taxonomy" id="412755"/>
    <lineage>
        <taxon>unclassified sequences</taxon>
        <taxon>metagenomes</taxon>
        <taxon>ecological metagenomes</taxon>
    </lineage>
</organism>